<protein>
    <submittedName>
        <fullName evidence="3">Uncharacterized protein</fullName>
    </submittedName>
</protein>
<feature type="region of interest" description="Disordered" evidence="2">
    <location>
        <begin position="1"/>
        <end position="44"/>
    </location>
</feature>
<name>A0AAD1Y0V9_EUPCR</name>
<comment type="caution">
    <text evidence="3">The sequence shown here is derived from an EMBL/GenBank/DDBJ whole genome shotgun (WGS) entry which is preliminary data.</text>
</comment>
<keyword evidence="1" id="KW-0175">Coiled coil</keyword>
<evidence type="ECO:0000256" key="2">
    <source>
        <dbReference type="SAM" id="MobiDB-lite"/>
    </source>
</evidence>
<accession>A0AAD1Y0V9</accession>
<feature type="compositionally biased region" description="Basic residues" evidence="2">
    <location>
        <begin position="494"/>
        <end position="504"/>
    </location>
</feature>
<reference evidence="3" key="1">
    <citation type="submission" date="2023-07" db="EMBL/GenBank/DDBJ databases">
        <authorList>
            <consortium name="AG Swart"/>
            <person name="Singh M."/>
            <person name="Singh A."/>
            <person name="Seah K."/>
            <person name="Emmerich C."/>
        </authorList>
    </citation>
    <scope>NUCLEOTIDE SEQUENCE</scope>
    <source>
        <strain evidence="3">DP1</strain>
    </source>
</reference>
<evidence type="ECO:0000313" key="3">
    <source>
        <dbReference type="EMBL" id="CAI2383098.1"/>
    </source>
</evidence>
<evidence type="ECO:0000313" key="4">
    <source>
        <dbReference type="Proteomes" id="UP001295684"/>
    </source>
</evidence>
<feature type="region of interest" description="Disordered" evidence="2">
    <location>
        <begin position="666"/>
        <end position="690"/>
    </location>
</feature>
<feature type="compositionally biased region" description="Basic and acidic residues" evidence="2">
    <location>
        <begin position="1"/>
        <end position="11"/>
    </location>
</feature>
<feature type="coiled-coil region" evidence="1">
    <location>
        <begin position="803"/>
        <end position="847"/>
    </location>
</feature>
<gene>
    <name evidence="3" type="ORF">ECRASSUSDP1_LOCUS24589</name>
</gene>
<organism evidence="3 4">
    <name type="scientific">Euplotes crassus</name>
    <dbReference type="NCBI Taxonomy" id="5936"/>
    <lineage>
        <taxon>Eukaryota</taxon>
        <taxon>Sar</taxon>
        <taxon>Alveolata</taxon>
        <taxon>Ciliophora</taxon>
        <taxon>Intramacronucleata</taxon>
        <taxon>Spirotrichea</taxon>
        <taxon>Hypotrichia</taxon>
        <taxon>Euplotida</taxon>
        <taxon>Euplotidae</taxon>
        <taxon>Moneuplotes</taxon>
    </lineage>
</organism>
<evidence type="ECO:0000256" key="1">
    <source>
        <dbReference type="SAM" id="Coils"/>
    </source>
</evidence>
<feature type="region of interest" description="Disordered" evidence="2">
    <location>
        <begin position="892"/>
        <end position="913"/>
    </location>
</feature>
<dbReference type="AlphaFoldDB" id="A0AAD1Y0V9"/>
<feature type="coiled-coil region" evidence="1">
    <location>
        <begin position="158"/>
        <end position="242"/>
    </location>
</feature>
<feature type="coiled-coil region" evidence="1">
    <location>
        <begin position="60"/>
        <end position="133"/>
    </location>
</feature>
<feature type="coiled-coil region" evidence="1">
    <location>
        <begin position="323"/>
        <end position="480"/>
    </location>
</feature>
<keyword evidence="4" id="KW-1185">Reference proteome</keyword>
<proteinExistence type="predicted"/>
<feature type="region of interest" description="Disordered" evidence="2">
    <location>
        <begin position="482"/>
        <end position="505"/>
    </location>
</feature>
<dbReference type="Proteomes" id="UP001295684">
    <property type="component" value="Unassembled WGS sequence"/>
</dbReference>
<feature type="compositionally biased region" description="Polar residues" evidence="2">
    <location>
        <begin position="35"/>
        <end position="44"/>
    </location>
</feature>
<dbReference type="EMBL" id="CAMPGE010025330">
    <property type="protein sequence ID" value="CAI2383098.1"/>
    <property type="molecule type" value="Genomic_DNA"/>
</dbReference>
<sequence length="913" mass="106759">MKTQKMDDRSCDLSQNNSIRLEGASEAMGYDTRPFSRSSKNKFTMRNALKSAQSTNQGMSERETISEAKLQREIETLEKQAKRREAEFSKIKAVLEQKLELKDLQLADIKDNMEKQKEMYNSMLKALQNKSENLTYEKQLQSIQEMQRKQDSEVQKIRTKYEKQITDLKERINLQEFNEKSLKDQLKQEKNNHQHELQEKEKEISEIDLKMQKTVLEKDKICEKLREQIENMEEKHLRFIKDMEGNTNYDVERLTLDYQSKLSDVKYLKDQEILSLKSQIRKLEEEIMVLREQDRSFESIRSSEYATGKGKSSSFGTRLSQLNEKFADDMLATEKEVASLRRENSEKKSTIDTLHLSIEKIKDQYGTRLEEREQKYSKLKRKYSDKCDELSKAQKIIKDSLNLKKRISDLKMTNAKLERTKRDLKDALKNKQNELEAEKAFKQKAIYEERRKNKEKNEKMSQMKREMNLQNLEIEGLKRDHRNGSMVNDSKIHSPCRLRRKRSHEKSFLAIDPETAATTKRNLDSSQYMNDSTAYSKNTRRLKSSSPSRTQLLFAASKIKVEELGKTGNSKKRMPMSDEKTNTYDDSHLHCHAAGKYCEACKYKKWRILQLNYDPDKLMNNRDMIKYIVCLGCSKSLEVKPFLKHCRDCRLSNHVPNIDGQKYWKKGELNSSSRGASERSRNRISSSKSKLRQCYSTKGIKEEVISPTTEDSRLGNCRSQSKLKVPESSKDKPKVVLCDLADEMAEFHTRSQTKHKVRTSKGNSTMMLKNSSPVETLEDAEHDRSFNYKVYGTIPKGVSKTEAQILREEISNMKSDYAQVMNKMNQMNRKQEKRTKCKREIDNALKKELHKLHSRLEPVDFPLFELELEEKSHLVTGNFDYLESISEAKRLSDSMNSSSGHFTREGSGNMKYR</sequence>